<dbReference type="Proteomes" id="UP001214553">
    <property type="component" value="Chromosome"/>
</dbReference>
<dbReference type="InterPro" id="IPR051704">
    <property type="entry name" value="FAD_aromatic-hydroxylase"/>
</dbReference>
<accession>A0ABY8C2Z8</accession>
<proteinExistence type="predicted"/>
<dbReference type="PRINTS" id="PR00420">
    <property type="entry name" value="RNGMNOXGNASE"/>
</dbReference>
<organism evidence="2 3">
    <name type="scientific">Microbacterium horticulturae</name>
    <dbReference type="NCBI Taxonomy" id="3028316"/>
    <lineage>
        <taxon>Bacteria</taxon>
        <taxon>Bacillati</taxon>
        <taxon>Actinomycetota</taxon>
        <taxon>Actinomycetes</taxon>
        <taxon>Micrococcales</taxon>
        <taxon>Microbacteriaceae</taxon>
        <taxon>Microbacterium</taxon>
    </lineage>
</organism>
<protein>
    <submittedName>
        <fullName evidence="2">FAD-binding domain</fullName>
    </submittedName>
</protein>
<evidence type="ECO:0000313" key="3">
    <source>
        <dbReference type="Proteomes" id="UP001214553"/>
    </source>
</evidence>
<dbReference type="RefSeq" id="WP_275279834.1">
    <property type="nucleotide sequence ID" value="NZ_CP119108.1"/>
</dbReference>
<dbReference type="InterPro" id="IPR002938">
    <property type="entry name" value="FAD-bd"/>
</dbReference>
<dbReference type="EMBL" id="CP119108">
    <property type="protein sequence ID" value="WEG10467.1"/>
    <property type="molecule type" value="Genomic_DNA"/>
</dbReference>
<evidence type="ECO:0000313" key="2">
    <source>
        <dbReference type="EMBL" id="WEG10467.1"/>
    </source>
</evidence>
<dbReference type="NCBIfam" id="NF005761">
    <property type="entry name" value="PRK07588.1"/>
    <property type="match status" value="1"/>
</dbReference>
<dbReference type="SUPFAM" id="SSF51905">
    <property type="entry name" value="FAD/NAD(P)-binding domain"/>
    <property type="match status" value="1"/>
</dbReference>
<gene>
    <name evidence="2" type="ORF">PU630_07975</name>
</gene>
<dbReference type="Gene3D" id="3.30.9.10">
    <property type="entry name" value="D-Amino Acid Oxidase, subunit A, domain 2"/>
    <property type="match status" value="1"/>
</dbReference>
<keyword evidence="3" id="KW-1185">Reference proteome</keyword>
<reference evidence="2 3" key="1">
    <citation type="submission" date="2023-03" db="EMBL/GenBank/DDBJ databases">
        <title>Genome sequence of Microbacterium sp. KACC 23027.</title>
        <authorList>
            <person name="Kim S."/>
            <person name="Heo J."/>
            <person name="Kwon S.-W."/>
        </authorList>
    </citation>
    <scope>NUCLEOTIDE SEQUENCE [LARGE SCALE GENOMIC DNA]</scope>
    <source>
        <strain evidence="2 3">KACC 23027</strain>
    </source>
</reference>
<sequence>MKTLIVGAGIAGPALAYWLRRAGHEVTLVEKAPELRSGGYLIDFWGAGFEIADAMGLAPRLLDEGYVLSEARDVDDEGRVRATVDPTRLAGFVGGRYISIVRSALARALYESLDDGVELILGDTVAAMADRGTHVDVEFTHSAPGRFDLVFGADGLHSRVRELAFGPERQFEHELGIAVAAFDVPGYRPRDELTAVMHAAVGSQTVRVALRDDVTLFLLTFRHDGPLPDDIEAQRQLVRVAMAHSGADTPRILAELPHARTLYLDRASQIRMPSWSRGRVALLGDAAACPSLLAGQGAALAMVEAYMLAVELVHNAGDHTAAFEAAQRGLMPMVVAKQNGARGLGTAFAPRTRGKLRLRNTLFRLMGMRPVADLVMGRSLRDPIEVPAWPGE</sequence>
<dbReference type="Gene3D" id="3.50.50.60">
    <property type="entry name" value="FAD/NAD(P)-binding domain"/>
    <property type="match status" value="1"/>
</dbReference>
<dbReference type="Pfam" id="PF01494">
    <property type="entry name" value="FAD_binding_3"/>
    <property type="match status" value="1"/>
</dbReference>
<feature type="domain" description="FAD-binding" evidence="1">
    <location>
        <begin position="2"/>
        <end position="314"/>
    </location>
</feature>
<dbReference type="PANTHER" id="PTHR46865:SF8">
    <property type="entry name" value="POSSIBLE OXIDOREDUCTASE"/>
    <property type="match status" value="1"/>
</dbReference>
<evidence type="ECO:0000259" key="1">
    <source>
        <dbReference type="Pfam" id="PF01494"/>
    </source>
</evidence>
<dbReference type="PANTHER" id="PTHR46865">
    <property type="entry name" value="OXIDOREDUCTASE-RELATED"/>
    <property type="match status" value="1"/>
</dbReference>
<dbReference type="InterPro" id="IPR036188">
    <property type="entry name" value="FAD/NAD-bd_sf"/>
</dbReference>
<name>A0ABY8C2Z8_9MICO</name>